<feature type="compositionally biased region" description="Basic and acidic residues" evidence="7">
    <location>
        <begin position="54"/>
        <end position="80"/>
    </location>
</feature>
<dbReference type="PANTHER" id="PTHR11042">
    <property type="entry name" value="EUKARYOTIC TRANSLATION INITIATION FACTOR 2-ALPHA KINASE EIF2-ALPHA KINASE -RELATED"/>
    <property type="match status" value="1"/>
</dbReference>
<protein>
    <submittedName>
        <fullName evidence="10">Kinase-like protein</fullName>
    </submittedName>
</protein>
<keyword evidence="5" id="KW-0067">ATP-binding</keyword>
<feature type="compositionally biased region" description="Low complexity" evidence="7">
    <location>
        <begin position="632"/>
        <end position="646"/>
    </location>
</feature>
<dbReference type="AlphaFoldDB" id="A0A6A5X4P2"/>
<feature type="domain" description="Protein kinase" evidence="9">
    <location>
        <begin position="268"/>
        <end position="481"/>
    </location>
</feature>
<dbReference type="Pfam" id="PF00498">
    <property type="entry name" value="FHA"/>
    <property type="match status" value="1"/>
</dbReference>
<reference evidence="10" key="1">
    <citation type="journal article" date="2020" name="Stud. Mycol.">
        <title>101 Dothideomycetes genomes: a test case for predicting lifestyles and emergence of pathogens.</title>
        <authorList>
            <person name="Haridas S."/>
            <person name="Albert R."/>
            <person name="Binder M."/>
            <person name="Bloem J."/>
            <person name="Labutti K."/>
            <person name="Salamov A."/>
            <person name="Andreopoulos B."/>
            <person name="Baker S."/>
            <person name="Barry K."/>
            <person name="Bills G."/>
            <person name="Bluhm B."/>
            <person name="Cannon C."/>
            <person name="Castanera R."/>
            <person name="Culley D."/>
            <person name="Daum C."/>
            <person name="Ezra D."/>
            <person name="Gonzalez J."/>
            <person name="Henrissat B."/>
            <person name="Kuo A."/>
            <person name="Liang C."/>
            <person name="Lipzen A."/>
            <person name="Lutzoni F."/>
            <person name="Magnuson J."/>
            <person name="Mondo S."/>
            <person name="Nolan M."/>
            <person name="Ohm R."/>
            <person name="Pangilinan J."/>
            <person name="Park H.-J."/>
            <person name="Ramirez L."/>
            <person name="Alfaro M."/>
            <person name="Sun H."/>
            <person name="Tritt A."/>
            <person name="Yoshinaga Y."/>
            <person name="Zwiers L.-H."/>
            <person name="Turgeon B."/>
            <person name="Goodwin S."/>
            <person name="Spatafora J."/>
            <person name="Crous P."/>
            <person name="Grigoriev I."/>
        </authorList>
    </citation>
    <scope>NUCLEOTIDE SEQUENCE</scope>
    <source>
        <strain evidence="10">CBS 123094</strain>
    </source>
</reference>
<dbReference type="SUPFAM" id="SSF56112">
    <property type="entry name" value="Protein kinase-like (PK-like)"/>
    <property type="match status" value="1"/>
</dbReference>
<dbReference type="GO" id="GO:0005524">
    <property type="term" value="F:ATP binding"/>
    <property type="evidence" value="ECO:0007669"/>
    <property type="project" value="UniProtKB-KW"/>
</dbReference>
<feature type="compositionally biased region" description="Basic residues" evidence="7">
    <location>
        <begin position="158"/>
        <end position="170"/>
    </location>
</feature>
<comment type="similarity">
    <text evidence="1">Belongs to the protein kinase superfamily. CAMK Ser/Thr protein kinase family. CHEK2 subfamily.</text>
</comment>
<evidence type="ECO:0000256" key="5">
    <source>
        <dbReference type="ARBA" id="ARBA00022840"/>
    </source>
</evidence>
<dbReference type="Proteomes" id="UP000799779">
    <property type="component" value="Unassembled WGS sequence"/>
</dbReference>
<dbReference type="Pfam" id="PF00069">
    <property type="entry name" value="Pkinase"/>
    <property type="match status" value="2"/>
</dbReference>
<evidence type="ECO:0000256" key="2">
    <source>
        <dbReference type="ARBA" id="ARBA00022679"/>
    </source>
</evidence>
<dbReference type="PROSITE" id="PS50011">
    <property type="entry name" value="PROTEIN_KINASE_DOM"/>
    <property type="match status" value="1"/>
</dbReference>
<feature type="domain" description="FHA" evidence="8">
    <location>
        <begin position="99"/>
        <end position="147"/>
    </location>
</feature>
<dbReference type="InterPro" id="IPR008984">
    <property type="entry name" value="SMAD_FHA_dom_sf"/>
</dbReference>
<dbReference type="PROSITE" id="PS00108">
    <property type="entry name" value="PROTEIN_KINASE_ST"/>
    <property type="match status" value="1"/>
</dbReference>
<dbReference type="SUPFAM" id="SSF49879">
    <property type="entry name" value="SMAD/FHA domain"/>
    <property type="match status" value="1"/>
</dbReference>
<comment type="similarity">
    <text evidence="6">Belongs to the protein kinase superfamily. Ser/Thr protein kinase family. GCN2 subfamily.</text>
</comment>
<dbReference type="OrthoDB" id="10252171at2759"/>
<organism evidence="10 11">
    <name type="scientific">Amniculicola lignicola CBS 123094</name>
    <dbReference type="NCBI Taxonomy" id="1392246"/>
    <lineage>
        <taxon>Eukaryota</taxon>
        <taxon>Fungi</taxon>
        <taxon>Dikarya</taxon>
        <taxon>Ascomycota</taxon>
        <taxon>Pezizomycotina</taxon>
        <taxon>Dothideomycetes</taxon>
        <taxon>Pleosporomycetidae</taxon>
        <taxon>Pleosporales</taxon>
        <taxon>Amniculicolaceae</taxon>
        <taxon>Amniculicola</taxon>
    </lineage>
</organism>
<dbReference type="Gene3D" id="2.60.200.20">
    <property type="match status" value="1"/>
</dbReference>
<dbReference type="InterPro" id="IPR011009">
    <property type="entry name" value="Kinase-like_dom_sf"/>
</dbReference>
<keyword evidence="4 10" id="KW-0418">Kinase</keyword>
<dbReference type="InterPro" id="IPR050339">
    <property type="entry name" value="CC_SR_Kinase"/>
</dbReference>
<feature type="region of interest" description="Disordered" evidence="7">
    <location>
        <begin position="44"/>
        <end position="81"/>
    </location>
</feature>
<proteinExistence type="inferred from homology"/>
<feature type="region of interest" description="Disordered" evidence="7">
    <location>
        <begin position="592"/>
        <end position="668"/>
    </location>
</feature>
<dbReference type="Gene3D" id="1.10.510.10">
    <property type="entry name" value="Transferase(Phosphotransferase) domain 1"/>
    <property type="match status" value="1"/>
</dbReference>
<feature type="compositionally biased region" description="Basic and acidic residues" evidence="7">
    <location>
        <begin position="592"/>
        <end position="604"/>
    </location>
</feature>
<dbReference type="GO" id="GO:0005634">
    <property type="term" value="C:nucleus"/>
    <property type="evidence" value="ECO:0007669"/>
    <property type="project" value="TreeGrafter"/>
</dbReference>
<evidence type="ECO:0000259" key="9">
    <source>
        <dbReference type="PROSITE" id="PS50011"/>
    </source>
</evidence>
<accession>A0A6A5X4P2</accession>
<evidence type="ECO:0000313" key="11">
    <source>
        <dbReference type="Proteomes" id="UP000799779"/>
    </source>
</evidence>
<dbReference type="PROSITE" id="PS50006">
    <property type="entry name" value="FHA_DOMAIN"/>
    <property type="match status" value="1"/>
</dbReference>
<dbReference type="GO" id="GO:0005737">
    <property type="term" value="C:cytoplasm"/>
    <property type="evidence" value="ECO:0007669"/>
    <property type="project" value="TreeGrafter"/>
</dbReference>
<dbReference type="Gene3D" id="3.30.200.20">
    <property type="entry name" value="Phosphorylase Kinase, domain 1"/>
    <property type="match status" value="1"/>
</dbReference>
<evidence type="ECO:0000259" key="8">
    <source>
        <dbReference type="PROSITE" id="PS50006"/>
    </source>
</evidence>
<name>A0A6A5X4P2_9PLEO</name>
<evidence type="ECO:0000313" key="10">
    <source>
        <dbReference type="EMBL" id="KAF2007847.1"/>
    </source>
</evidence>
<dbReference type="InterPro" id="IPR000719">
    <property type="entry name" value="Prot_kinase_dom"/>
</dbReference>
<evidence type="ECO:0000256" key="6">
    <source>
        <dbReference type="ARBA" id="ARBA00037982"/>
    </source>
</evidence>
<evidence type="ECO:0000256" key="1">
    <source>
        <dbReference type="ARBA" id="ARBA00005575"/>
    </source>
</evidence>
<evidence type="ECO:0000256" key="4">
    <source>
        <dbReference type="ARBA" id="ARBA00022777"/>
    </source>
</evidence>
<gene>
    <name evidence="10" type="ORF">P154DRAFT_614289</name>
</gene>
<dbReference type="InterPro" id="IPR000253">
    <property type="entry name" value="FHA_dom"/>
</dbReference>
<dbReference type="SMART" id="SM00220">
    <property type="entry name" value="S_TKc"/>
    <property type="match status" value="1"/>
</dbReference>
<keyword evidence="2" id="KW-0808">Transferase</keyword>
<evidence type="ECO:0000256" key="7">
    <source>
        <dbReference type="SAM" id="MobiDB-lite"/>
    </source>
</evidence>
<dbReference type="InterPro" id="IPR008271">
    <property type="entry name" value="Ser/Thr_kinase_AS"/>
</dbReference>
<keyword evidence="11" id="KW-1185">Reference proteome</keyword>
<evidence type="ECO:0000256" key="3">
    <source>
        <dbReference type="ARBA" id="ARBA00022741"/>
    </source>
</evidence>
<dbReference type="GO" id="GO:0004672">
    <property type="term" value="F:protein kinase activity"/>
    <property type="evidence" value="ECO:0007669"/>
    <property type="project" value="InterPro"/>
</dbReference>
<feature type="region of interest" description="Disordered" evidence="7">
    <location>
        <begin position="144"/>
        <end position="170"/>
    </location>
</feature>
<keyword evidence="3" id="KW-0547">Nucleotide-binding</keyword>
<sequence>MDQDPNVIFTLRAISDYAQEAFQLLDNKKYYVARPPLKIVTATSRESSVATNIGDKDGEGDGDALETRNAEGKGDPREGFGHQLRFTFDQKPKNIQDGWVFGSNPKTCDVIMGSSIDSISGSHFRITFDDQKRLVLIDSSASGTAVSYGGRARDEKRKNPKDRKRKRSRVKSNDFKWILFPEIKNKSVVIEGTPGPGSSNVPIVEFSVEVANPKTRSCWEEYTRLTDVFLDEMRTAIPFGLNIDSAPTTAGQTESHSPTQRPEQRPIWIDLEEIGSGQYGTVYQAVDVSTGLMYATKKLLRNCDRQQRWDREVAILRSLSHPHIVNSPLTKWETVILLGQGLKALHYLHSHNIVHRDLKPANILVQCREFANFHIKIADFGTANDSSVLKTPCGTLLYAAPEIWHPYTNKVDIWSLGVIVFEYGFGLPNCEVDAQWYPKLIETVRDMDSDELRNFLASSMVIMDPKLRLPARACLEKSAKLREAITPTQDLEKCPGTPTESMSSSAVMEAYWGTKYGGQGAGETAKLSDFPLLSIEHSLEHVNPSVENVSRASKRAMRSGCQTEEYQNTITQLWESPPDEDDQRIELGVDAKRQRTKRAGEKFLPDNQQTPWKRHEDQVLTELPDCIQMDIEPSTSESSEPEPSTSKSEKPKLPQFLELGTGDTTVLM</sequence>
<dbReference type="EMBL" id="ML977556">
    <property type="protein sequence ID" value="KAF2007847.1"/>
    <property type="molecule type" value="Genomic_DNA"/>
</dbReference>